<dbReference type="KEGG" id="aps:CFPG_P3-20"/>
<feature type="chain" id="PRO_5002853013" evidence="1">
    <location>
        <begin position="23"/>
        <end position="152"/>
    </location>
</feature>
<sequence>MKKLLNISLLTFVFLSSGFHLANGTKIYMIHPVPPALETTIDRATFWNNEIWINWEKVEGEFYYKSEHYFRGTFWANLDGPNVVIKFKMGGDRSDTDDGEGRKAYNEISTGLSKYGVPFTSTFEYVRSHSHNPYSWATWTFAQEDVKSIKIE</sequence>
<reference evidence="3" key="1">
    <citation type="journal article" date="2008" name="Science">
        <title>Genome of an endosymbiont coupling N2 fixation to cellulolysis within RT protist cells in termite gut.</title>
        <authorList>
            <person name="Hongoh Y."/>
            <person name="Sharma V.K."/>
            <person name="Prakash T."/>
            <person name="Noda S."/>
            <person name="Toh H."/>
            <person name="Taylor T.D."/>
            <person name="Kudo T."/>
            <person name="Sakaki Y."/>
            <person name="Toyoda A."/>
            <person name="Hattori M."/>
            <person name="Ohkuma M."/>
        </authorList>
    </citation>
    <scope>NUCLEOTIDE SEQUENCE [LARGE SCALE GENOMIC DNA]</scope>
    <source>
        <plasmid evidence="3">pCFPG3</plasmid>
    </source>
</reference>
<evidence type="ECO:0000313" key="2">
    <source>
        <dbReference type="EMBL" id="BAG84106.1"/>
    </source>
</evidence>
<dbReference type="EMBL" id="AP010659">
    <property type="protein sequence ID" value="BAG84106.1"/>
    <property type="molecule type" value="Genomic_DNA"/>
</dbReference>
<keyword evidence="2" id="KW-0614">Plasmid</keyword>
<dbReference type="Proteomes" id="UP000000723">
    <property type="component" value="Plasmid pCFPG3"/>
</dbReference>
<name>B6YSD4_AZOPC</name>
<evidence type="ECO:0000313" key="3">
    <source>
        <dbReference type="Proteomes" id="UP000000723"/>
    </source>
</evidence>
<protein>
    <submittedName>
        <fullName evidence="2">Uncharacterized protein</fullName>
    </submittedName>
</protein>
<evidence type="ECO:0000256" key="1">
    <source>
        <dbReference type="SAM" id="SignalP"/>
    </source>
</evidence>
<dbReference type="OrthoDB" id="1263739at2"/>
<keyword evidence="3" id="KW-1185">Reference proteome</keyword>
<proteinExistence type="predicted"/>
<geneLocation type="plasmid" evidence="2 3">
    <name>pCFPG3</name>
</geneLocation>
<dbReference type="RefSeq" id="WP_012572978.1">
    <property type="nucleotide sequence ID" value="NC_011562.1"/>
</dbReference>
<accession>B6YSD4</accession>
<dbReference type="HOGENOM" id="CLU_1764257_0_0_10"/>
<dbReference type="AlphaFoldDB" id="B6YSD4"/>
<organism evidence="2 3">
    <name type="scientific">Azobacteroides pseudotrichonymphae genomovar. CFP2</name>
    <dbReference type="NCBI Taxonomy" id="511995"/>
    <lineage>
        <taxon>Bacteria</taxon>
        <taxon>Pseudomonadati</taxon>
        <taxon>Bacteroidota</taxon>
        <taxon>Bacteroidia</taxon>
        <taxon>Bacteroidales</taxon>
        <taxon>Candidatus Azobacteroides</taxon>
    </lineage>
</organism>
<feature type="signal peptide" evidence="1">
    <location>
        <begin position="1"/>
        <end position="22"/>
    </location>
</feature>
<keyword evidence="1" id="KW-0732">Signal</keyword>
<gene>
    <name evidence="2" type="ordered locus">CFPG_P3-20</name>
</gene>